<accession>A0ABP9X080</accession>
<evidence type="ECO:0000313" key="1">
    <source>
        <dbReference type="EMBL" id="GAA5528843.1"/>
    </source>
</evidence>
<keyword evidence="2" id="KW-1185">Reference proteome</keyword>
<dbReference type="RefSeq" id="WP_345722460.1">
    <property type="nucleotide sequence ID" value="NZ_BAABRU010000008.1"/>
</dbReference>
<proteinExistence type="predicted"/>
<sequence length="73" mass="8515">MAKPKKKLVHLSLTDDTSDRLRQIKSIIALKHTDDRITVDDVQNILIDAYLDRYPEFQQYLKNEALATNQTRS</sequence>
<gene>
    <name evidence="1" type="ORF">Hgul01_02646</name>
</gene>
<organism evidence="1 2">
    <name type="scientific">Herpetosiphon gulosus</name>
    <dbReference type="NCBI Taxonomy" id="1973496"/>
    <lineage>
        <taxon>Bacteria</taxon>
        <taxon>Bacillati</taxon>
        <taxon>Chloroflexota</taxon>
        <taxon>Chloroflexia</taxon>
        <taxon>Herpetosiphonales</taxon>
        <taxon>Herpetosiphonaceae</taxon>
        <taxon>Herpetosiphon</taxon>
    </lineage>
</organism>
<reference evidence="1 2" key="1">
    <citation type="submission" date="2024-02" db="EMBL/GenBank/DDBJ databases">
        <title>Herpetosiphon gulosus NBRC 112829.</title>
        <authorList>
            <person name="Ichikawa N."/>
            <person name="Katano-Makiyama Y."/>
            <person name="Hidaka K."/>
        </authorList>
    </citation>
    <scope>NUCLEOTIDE SEQUENCE [LARGE SCALE GENOMIC DNA]</scope>
    <source>
        <strain evidence="1 2">NBRC 112829</strain>
    </source>
</reference>
<comment type="caution">
    <text evidence="1">The sequence shown here is derived from an EMBL/GenBank/DDBJ whole genome shotgun (WGS) entry which is preliminary data.</text>
</comment>
<evidence type="ECO:0000313" key="2">
    <source>
        <dbReference type="Proteomes" id="UP001428290"/>
    </source>
</evidence>
<name>A0ABP9X080_9CHLR</name>
<dbReference type="EMBL" id="BAABRU010000008">
    <property type="protein sequence ID" value="GAA5528843.1"/>
    <property type="molecule type" value="Genomic_DNA"/>
</dbReference>
<dbReference type="Proteomes" id="UP001428290">
    <property type="component" value="Unassembled WGS sequence"/>
</dbReference>
<protein>
    <submittedName>
        <fullName evidence="1">Uncharacterized protein</fullName>
    </submittedName>
</protein>